<evidence type="ECO:0000259" key="6">
    <source>
        <dbReference type="PROSITE" id="PS50262"/>
    </source>
</evidence>
<evidence type="ECO:0000256" key="2">
    <source>
        <dbReference type="ARBA" id="ARBA00022692"/>
    </source>
</evidence>
<keyword evidence="3 5" id="KW-1133">Transmembrane helix</keyword>
<dbReference type="AlphaFoldDB" id="W2TRK0"/>
<dbReference type="OMA" id="RILMIRY"/>
<feature type="transmembrane region" description="Helical" evidence="5">
    <location>
        <begin position="230"/>
        <end position="254"/>
    </location>
</feature>
<evidence type="ECO:0000256" key="1">
    <source>
        <dbReference type="ARBA" id="ARBA00004370"/>
    </source>
</evidence>
<dbReference type="EMBL" id="KI657974">
    <property type="protein sequence ID" value="ETN84274.1"/>
    <property type="molecule type" value="Genomic_DNA"/>
</dbReference>
<dbReference type="KEGG" id="nai:NECAME_17185"/>
<sequence length="328" mass="37171">MNTSVLQCLWNAHPQYLDTTQRVLVGFLLLIITIISFILNFTLGCLCHRKKSTFDGIFRWHVISLVTAALSYLLTNCSILIPTALFGLLIDDPLNTILTVFDVFGFLALSFTTTTIAVDRFILFWFQNIHVPTAAKRLRLFSWLPAVPWLTSIFLTVHMNIVGCYARTDPFTLTYTYDCSECGFYQPFMYYLNFSLPGITIILYCAIYAKILFLRKPFRDVVRSSERKKAVNLVMQCSLISAIQFASSACFYVIPAVINGGNTAQYLTMIISTLNSMANPCVMFAFQPRLRKALRKRPSASTKLPEITVKVQFQAGNQNISSGEKKKF</sequence>
<feature type="transmembrane region" description="Helical" evidence="5">
    <location>
        <begin position="58"/>
        <end position="83"/>
    </location>
</feature>
<dbReference type="OrthoDB" id="5853375at2759"/>
<dbReference type="PANTHER" id="PTHR22718">
    <property type="entry name" value="SERPENTINE RECEPTOR, CLASS X"/>
    <property type="match status" value="1"/>
</dbReference>
<accession>W2TRK0</accession>
<feature type="domain" description="G-protein coupled receptors family 1 profile" evidence="6">
    <location>
        <begin position="26"/>
        <end position="283"/>
    </location>
</feature>
<dbReference type="CTD" id="25357211"/>
<dbReference type="CDD" id="cd00637">
    <property type="entry name" value="7tm_classA_rhodopsin-like"/>
    <property type="match status" value="1"/>
</dbReference>
<feature type="transmembrane region" description="Helical" evidence="5">
    <location>
        <begin position="23"/>
        <end position="46"/>
    </location>
</feature>
<feature type="transmembrane region" description="Helical" evidence="5">
    <location>
        <begin position="188"/>
        <end position="209"/>
    </location>
</feature>
<dbReference type="Gene3D" id="1.20.1070.10">
    <property type="entry name" value="Rhodopsin 7-helix transmembrane proteins"/>
    <property type="match status" value="1"/>
</dbReference>
<proteinExistence type="predicted"/>
<dbReference type="GeneID" id="25357211"/>
<evidence type="ECO:0000256" key="3">
    <source>
        <dbReference type="ARBA" id="ARBA00022989"/>
    </source>
</evidence>
<evidence type="ECO:0000256" key="5">
    <source>
        <dbReference type="SAM" id="Phobius"/>
    </source>
</evidence>
<evidence type="ECO:0000256" key="4">
    <source>
        <dbReference type="ARBA" id="ARBA00023136"/>
    </source>
</evidence>
<organism evidence="7 8">
    <name type="scientific">Necator americanus</name>
    <name type="common">Human hookworm</name>
    <dbReference type="NCBI Taxonomy" id="51031"/>
    <lineage>
        <taxon>Eukaryota</taxon>
        <taxon>Metazoa</taxon>
        <taxon>Ecdysozoa</taxon>
        <taxon>Nematoda</taxon>
        <taxon>Chromadorea</taxon>
        <taxon>Rhabditida</taxon>
        <taxon>Rhabditina</taxon>
        <taxon>Rhabditomorpha</taxon>
        <taxon>Strongyloidea</taxon>
        <taxon>Ancylostomatidae</taxon>
        <taxon>Bunostominae</taxon>
        <taxon>Necator</taxon>
    </lineage>
</organism>
<feature type="transmembrane region" description="Helical" evidence="5">
    <location>
        <begin position="147"/>
        <end position="168"/>
    </location>
</feature>
<dbReference type="Proteomes" id="UP000053676">
    <property type="component" value="Unassembled WGS sequence"/>
</dbReference>
<dbReference type="PANTHER" id="PTHR22718:SF11">
    <property type="entry name" value="7TM GPCR SERPENTINE RECEPTOR CLASS X (SRX) DOMAIN-CONTAINING PROTEIN"/>
    <property type="match status" value="1"/>
</dbReference>
<feature type="transmembrane region" description="Helical" evidence="5">
    <location>
        <begin position="103"/>
        <end position="126"/>
    </location>
</feature>
<dbReference type="SUPFAM" id="SSF81321">
    <property type="entry name" value="Family A G protein-coupled receptor-like"/>
    <property type="match status" value="1"/>
</dbReference>
<dbReference type="PROSITE" id="PS50262">
    <property type="entry name" value="G_PROTEIN_RECEP_F1_2"/>
    <property type="match status" value="1"/>
</dbReference>
<name>W2TRK0_NECAM</name>
<evidence type="ECO:0000313" key="7">
    <source>
        <dbReference type="EMBL" id="ETN84274.1"/>
    </source>
</evidence>
<keyword evidence="4 5" id="KW-0472">Membrane</keyword>
<dbReference type="InterPro" id="IPR017452">
    <property type="entry name" value="GPCR_Rhodpsn_7TM"/>
</dbReference>
<feature type="transmembrane region" description="Helical" evidence="5">
    <location>
        <begin position="266"/>
        <end position="286"/>
    </location>
</feature>
<keyword evidence="8" id="KW-1185">Reference proteome</keyword>
<gene>
    <name evidence="7" type="ORF">NECAME_17185</name>
</gene>
<comment type="subcellular location">
    <subcellularLocation>
        <location evidence="1">Membrane</location>
    </subcellularLocation>
</comment>
<protein>
    <recommendedName>
        <fullName evidence="6">G-protein coupled receptors family 1 profile domain-containing protein</fullName>
    </recommendedName>
</protein>
<dbReference type="GO" id="GO:0016020">
    <property type="term" value="C:membrane"/>
    <property type="evidence" value="ECO:0007669"/>
    <property type="project" value="UniProtKB-SubCell"/>
</dbReference>
<reference evidence="8" key="1">
    <citation type="journal article" date="2014" name="Nat. Genet.">
        <title>Genome of the human hookworm Necator americanus.</title>
        <authorList>
            <person name="Tang Y.T."/>
            <person name="Gao X."/>
            <person name="Rosa B.A."/>
            <person name="Abubucker S."/>
            <person name="Hallsworth-Pepin K."/>
            <person name="Martin J."/>
            <person name="Tyagi R."/>
            <person name="Heizer E."/>
            <person name="Zhang X."/>
            <person name="Bhonagiri-Palsikar V."/>
            <person name="Minx P."/>
            <person name="Warren W.C."/>
            <person name="Wang Q."/>
            <person name="Zhan B."/>
            <person name="Hotez P.J."/>
            <person name="Sternberg P.W."/>
            <person name="Dougall A."/>
            <person name="Gaze S.T."/>
            <person name="Mulvenna J."/>
            <person name="Sotillo J."/>
            <person name="Ranganathan S."/>
            <person name="Rabelo E.M."/>
            <person name="Wilson R.K."/>
            <person name="Felgner P.L."/>
            <person name="Bethony J."/>
            <person name="Hawdon J.M."/>
            <person name="Gasser R.B."/>
            <person name="Loukas A."/>
            <person name="Mitreva M."/>
        </authorList>
    </citation>
    <scope>NUCLEOTIDE SEQUENCE [LARGE SCALE GENOMIC DNA]</scope>
</reference>
<keyword evidence="2 5" id="KW-0812">Transmembrane</keyword>
<evidence type="ECO:0000313" key="8">
    <source>
        <dbReference type="Proteomes" id="UP000053676"/>
    </source>
</evidence>